<sequence>MPLTSRLQKERALNAAGIVVRPLPSAPMVLATGEQIWPERTPMQLSTEWEREVDRLYQQMVEAQSQPPTGAVQRFVETCRKDGLSEALTALNQQVRHRYTAVYAIDGETMKNIVLVDKAGEDIPAHLAQVPMGLSFCQYVLRDGVFLSNDSTTDVRLHGHPSQSVVVAYHAVPIIDDAGAVFGSLSHFDLRAQPLSDIEFTHLQGIARVIYPFARDWQAQKKAPVPEKKQGL</sequence>
<protein>
    <submittedName>
        <fullName evidence="1">GAF domain-containing protein</fullName>
    </submittedName>
</protein>
<keyword evidence="2" id="KW-1185">Reference proteome</keyword>
<dbReference type="EMBL" id="JAUSRO010000004">
    <property type="protein sequence ID" value="MDP9899050.1"/>
    <property type="molecule type" value="Genomic_DNA"/>
</dbReference>
<accession>A0ABT9S3Y4</accession>
<organism evidence="1 2">
    <name type="scientific">Variovorax ginsengisoli</name>
    <dbReference type="NCBI Taxonomy" id="363844"/>
    <lineage>
        <taxon>Bacteria</taxon>
        <taxon>Pseudomonadati</taxon>
        <taxon>Pseudomonadota</taxon>
        <taxon>Betaproteobacteria</taxon>
        <taxon>Burkholderiales</taxon>
        <taxon>Comamonadaceae</taxon>
        <taxon>Variovorax</taxon>
    </lineage>
</organism>
<name>A0ABT9S3Y4_9BURK</name>
<gene>
    <name evidence="1" type="ORF">J2W36_001295</name>
</gene>
<reference evidence="1 2" key="1">
    <citation type="submission" date="2023-07" db="EMBL/GenBank/DDBJ databases">
        <title>Sorghum-associated microbial communities from plants grown in Nebraska, USA.</title>
        <authorList>
            <person name="Schachtman D."/>
        </authorList>
    </citation>
    <scope>NUCLEOTIDE SEQUENCE [LARGE SCALE GENOMIC DNA]</scope>
    <source>
        <strain evidence="1 2">DS1607</strain>
    </source>
</reference>
<evidence type="ECO:0000313" key="1">
    <source>
        <dbReference type="EMBL" id="MDP9899050.1"/>
    </source>
</evidence>
<comment type="caution">
    <text evidence="1">The sequence shown here is derived from an EMBL/GenBank/DDBJ whole genome shotgun (WGS) entry which is preliminary data.</text>
</comment>
<dbReference type="Proteomes" id="UP001226867">
    <property type="component" value="Unassembled WGS sequence"/>
</dbReference>
<proteinExistence type="predicted"/>
<evidence type="ECO:0000313" key="2">
    <source>
        <dbReference type="Proteomes" id="UP001226867"/>
    </source>
</evidence>
<dbReference type="SUPFAM" id="SSF55781">
    <property type="entry name" value="GAF domain-like"/>
    <property type="match status" value="1"/>
</dbReference>
<dbReference type="RefSeq" id="WP_307688878.1">
    <property type="nucleotide sequence ID" value="NZ_JAUSRO010000004.1"/>
</dbReference>